<feature type="transmembrane region" description="Helical" evidence="9">
    <location>
        <begin position="271"/>
        <end position="293"/>
    </location>
</feature>
<dbReference type="PANTHER" id="PTHR11360:SF224">
    <property type="entry name" value="MAJOR FACILITATOR SUPERFAMILY (MFS) PROFILE DOMAIN-CONTAINING PROTEIN-RELATED"/>
    <property type="match status" value="1"/>
</dbReference>
<dbReference type="GO" id="GO:0016020">
    <property type="term" value="C:membrane"/>
    <property type="evidence" value="ECO:0007669"/>
    <property type="project" value="UniProtKB-SubCell"/>
</dbReference>
<feature type="transmembrane region" description="Helical" evidence="9">
    <location>
        <begin position="425"/>
        <end position="445"/>
    </location>
</feature>
<dbReference type="EMBL" id="LKCW01000001">
    <property type="protein sequence ID" value="KPM46531.1"/>
    <property type="molecule type" value="Genomic_DNA"/>
</dbReference>
<evidence type="ECO:0000256" key="9">
    <source>
        <dbReference type="SAM" id="Phobius"/>
    </source>
</evidence>
<dbReference type="CDD" id="cd17352">
    <property type="entry name" value="MFS_MCT_SLC16"/>
    <property type="match status" value="1"/>
</dbReference>
<sequence>MPDPKQQGTPAGNELMQSKTEIAQDQDGSSSALSKLHSHDAEKTPQRAPWGSDAPDGGTTAWLVVLGAWCTSFCSFGWLNKLWQPLGVGVFQEYYESDLLSQYSSSTISWIPSLQILFMMGMGPFVGIIYDHYGPQWLLLVGSFLHIFGIMMASLGTEYYQIILAQGLCSAIGVSAIFQPSVTCAAGWFNRKRGAAFGILFTGSSIGGVVFPIMVSRLISEVGFGWAMRICAFLMLFLLVIAKLTVRPFQPPRPQKITKAQLLKPFTEIEFLCTTVGFFLFSYGFFVTIVYLPVEAYSVGMSPDLAQYVLSILNAASLFGRLFAGFLSDKIGRFNVFIVVCYLSGIMTLGLWLPDTSDAALIAFAILFGFFSGAYISLITPLVMQISPMAEIGFRTGIILLVSAIGGFTANPINGAILESAGGWTGLKVFSGVFCLAGTTFVVVARIKRTGWKVFVTF</sequence>
<feature type="transmembrane region" description="Helical" evidence="9">
    <location>
        <begin position="334"/>
        <end position="353"/>
    </location>
</feature>
<feature type="transmembrane region" description="Helical" evidence="9">
    <location>
        <begin position="359"/>
        <end position="380"/>
    </location>
</feature>
<dbReference type="SUPFAM" id="SSF103473">
    <property type="entry name" value="MFS general substrate transporter"/>
    <property type="match status" value="1"/>
</dbReference>
<keyword evidence="7" id="KW-0325">Glycoprotein</keyword>
<feature type="transmembrane region" description="Helical" evidence="9">
    <location>
        <begin position="194"/>
        <end position="214"/>
    </location>
</feature>
<dbReference type="GO" id="GO:0022857">
    <property type="term" value="F:transmembrane transporter activity"/>
    <property type="evidence" value="ECO:0007669"/>
    <property type="project" value="InterPro"/>
</dbReference>
<evidence type="ECO:0000256" key="8">
    <source>
        <dbReference type="SAM" id="MobiDB-lite"/>
    </source>
</evidence>
<proteinExistence type="inferred from homology"/>
<dbReference type="InterPro" id="IPR020846">
    <property type="entry name" value="MFS_dom"/>
</dbReference>
<evidence type="ECO:0000256" key="1">
    <source>
        <dbReference type="ARBA" id="ARBA00004141"/>
    </source>
</evidence>
<evidence type="ECO:0000256" key="2">
    <source>
        <dbReference type="ARBA" id="ARBA00006727"/>
    </source>
</evidence>
<dbReference type="PANTHER" id="PTHR11360">
    <property type="entry name" value="MONOCARBOXYLATE TRANSPORTER"/>
    <property type="match status" value="1"/>
</dbReference>
<keyword evidence="3" id="KW-0813">Transport</keyword>
<evidence type="ECO:0000313" key="12">
    <source>
        <dbReference type="Proteomes" id="UP000050424"/>
    </source>
</evidence>
<feature type="transmembrane region" description="Helical" evidence="9">
    <location>
        <begin position="137"/>
        <end position="156"/>
    </location>
</feature>
<feature type="transmembrane region" description="Helical" evidence="9">
    <location>
        <begin position="226"/>
        <end position="246"/>
    </location>
</feature>
<feature type="compositionally biased region" description="Polar residues" evidence="8">
    <location>
        <begin position="1"/>
        <end position="33"/>
    </location>
</feature>
<feature type="transmembrane region" description="Helical" evidence="9">
    <location>
        <begin position="305"/>
        <end position="327"/>
    </location>
</feature>
<evidence type="ECO:0000256" key="3">
    <source>
        <dbReference type="ARBA" id="ARBA00022448"/>
    </source>
</evidence>
<feature type="transmembrane region" description="Helical" evidence="9">
    <location>
        <begin position="60"/>
        <end position="79"/>
    </location>
</feature>
<reference evidence="11 12" key="1">
    <citation type="submission" date="2015-09" db="EMBL/GenBank/DDBJ databases">
        <title>Draft genome of a European isolate of the apple canker pathogen Neonectria ditissima.</title>
        <authorList>
            <person name="Gomez-Cortecero A."/>
            <person name="Harrison R.J."/>
            <person name="Armitage A.D."/>
        </authorList>
    </citation>
    <scope>NUCLEOTIDE SEQUENCE [LARGE SCALE GENOMIC DNA]</scope>
    <source>
        <strain evidence="11 12">R09/05</strain>
    </source>
</reference>
<comment type="subcellular location">
    <subcellularLocation>
        <location evidence="1">Membrane</location>
        <topology evidence="1">Multi-pass membrane protein</topology>
    </subcellularLocation>
</comment>
<feature type="transmembrane region" description="Helical" evidence="9">
    <location>
        <begin position="392"/>
        <end position="413"/>
    </location>
</feature>
<dbReference type="InterPro" id="IPR050327">
    <property type="entry name" value="Proton-linked_MCT"/>
</dbReference>
<organism evidence="11 12">
    <name type="scientific">Neonectria ditissima</name>
    <dbReference type="NCBI Taxonomy" id="78410"/>
    <lineage>
        <taxon>Eukaryota</taxon>
        <taxon>Fungi</taxon>
        <taxon>Dikarya</taxon>
        <taxon>Ascomycota</taxon>
        <taxon>Pezizomycotina</taxon>
        <taxon>Sordariomycetes</taxon>
        <taxon>Hypocreomycetidae</taxon>
        <taxon>Hypocreales</taxon>
        <taxon>Nectriaceae</taxon>
        <taxon>Neonectria</taxon>
    </lineage>
</organism>
<dbReference type="OrthoDB" id="5667at2759"/>
<feature type="region of interest" description="Disordered" evidence="8">
    <location>
        <begin position="1"/>
        <end position="54"/>
    </location>
</feature>
<evidence type="ECO:0000313" key="11">
    <source>
        <dbReference type="EMBL" id="KPM46531.1"/>
    </source>
</evidence>
<keyword evidence="12" id="KW-1185">Reference proteome</keyword>
<gene>
    <name evidence="11" type="ORF">AK830_g116</name>
</gene>
<evidence type="ECO:0000256" key="5">
    <source>
        <dbReference type="ARBA" id="ARBA00022989"/>
    </source>
</evidence>
<dbReference type="AlphaFoldDB" id="A0A0P7BWX3"/>
<feature type="transmembrane region" description="Helical" evidence="9">
    <location>
        <begin position="162"/>
        <end position="182"/>
    </location>
</feature>
<dbReference type="InterPro" id="IPR036259">
    <property type="entry name" value="MFS_trans_sf"/>
</dbReference>
<comment type="similarity">
    <text evidence="2">Belongs to the major facilitator superfamily. Monocarboxylate porter (TC 2.A.1.13) family.</text>
</comment>
<dbReference type="Gene3D" id="1.20.1250.20">
    <property type="entry name" value="MFS general substrate transporter like domains"/>
    <property type="match status" value="2"/>
</dbReference>
<feature type="transmembrane region" description="Helical" evidence="9">
    <location>
        <begin position="108"/>
        <end position="130"/>
    </location>
</feature>
<accession>A0A0P7BWX3</accession>
<evidence type="ECO:0000259" key="10">
    <source>
        <dbReference type="PROSITE" id="PS50850"/>
    </source>
</evidence>
<evidence type="ECO:0000256" key="6">
    <source>
        <dbReference type="ARBA" id="ARBA00023136"/>
    </source>
</evidence>
<keyword evidence="5 9" id="KW-1133">Transmembrane helix</keyword>
<evidence type="ECO:0000256" key="4">
    <source>
        <dbReference type="ARBA" id="ARBA00022692"/>
    </source>
</evidence>
<dbReference type="InterPro" id="IPR011701">
    <property type="entry name" value="MFS"/>
</dbReference>
<dbReference type="Proteomes" id="UP000050424">
    <property type="component" value="Unassembled WGS sequence"/>
</dbReference>
<dbReference type="PROSITE" id="PS50850">
    <property type="entry name" value="MFS"/>
    <property type="match status" value="1"/>
</dbReference>
<name>A0A0P7BWX3_9HYPO</name>
<comment type="caution">
    <text evidence="11">The sequence shown here is derived from an EMBL/GenBank/DDBJ whole genome shotgun (WGS) entry which is preliminary data.</text>
</comment>
<keyword evidence="6 9" id="KW-0472">Membrane</keyword>
<dbReference type="Pfam" id="PF07690">
    <property type="entry name" value="MFS_1"/>
    <property type="match status" value="1"/>
</dbReference>
<protein>
    <recommendedName>
        <fullName evidence="10">Major facilitator superfamily (MFS) profile domain-containing protein</fullName>
    </recommendedName>
</protein>
<keyword evidence="4 9" id="KW-0812">Transmembrane</keyword>
<evidence type="ECO:0000256" key="7">
    <source>
        <dbReference type="ARBA" id="ARBA00023180"/>
    </source>
</evidence>
<feature type="domain" description="Major facilitator superfamily (MFS) profile" evidence="10">
    <location>
        <begin position="270"/>
        <end position="458"/>
    </location>
</feature>